<feature type="compositionally biased region" description="Acidic residues" evidence="1">
    <location>
        <begin position="43"/>
        <end position="53"/>
    </location>
</feature>
<gene>
    <name evidence="2" type="ORF">NITHO_1190001</name>
</gene>
<organism evidence="2 3">
    <name type="scientific">Nitrolancea hollandica Lb</name>
    <dbReference type="NCBI Taxonomy" id="1129897"/>
    <lineage>
        <taxon>Bacteria</taxon>
        <taxon>Pseudomonadati</taxon>
        <taxon>Thermomicrobiota</taxon>
        <taxon>Thermomicrobia</taxon>
        <taxon>Sphaerobacterales</taxon>
        <taxon>Sphaerobacterineae</taxon>
        <taxon>Sphaerobacteraceae</taxon>
        <taxon>Nitrolancea</taxon>
    </lineage>
</organism>
<protein>
    <submittedName>
        <fullName evidence="2">Uncharacterized protein</fullName>
    </submittedName>
</protein>
<keyword evidence="3" id="KW-1185">Reference proteome</keyword>
<sequence length="53" mass="6037">MRGVQGWGPWIGLFRDSQAEHNSDERERIGTAVRAKFTGYQGAEDDERDGARR</sequence>
<proteinExistence type="predicted"/>
<evidence type="ECO:0000313" key="2">
    <source>
        <dbReference type="EMBL" id="CCF82480.1"/>
    </source>
</evidence>
<dbReference type="Proteomes" id="UP000004221">
    <property type="component" value="Unassembled WGS sequence"/>
</dbReference>
<evidence type="ECO:0000256" key="1">
    <source>
        <dbReference type="SAM" id="MobiDB-lite"/>
    </source>
</evidence>
<name>I4ECR8_9BACT</name>
<dbReference type="EMBL" id="CAGS01000023">
    <property type="protein sequence ID" value="CCF82480.1"/>
    <property type="molecule type" value="Genomic_DNA"/>
</dbReference>
<reference evidence="2 3" key="1">
    <citation type="journal article" date="2012" name="ISME J.">
        <title>Nitrification expanded: discovery, physiology and genomics of a nitrite-oxidizing bacterium from the phylum Chloroflexi.</title>
        <authorList>
            <person name="Sorokin D.Y."/>
            <person name="Lucker S."/>
            <person name="Vejmelkova D."/>
            <person name="Kostrikina N.A."/>
            <person name="Kleerebezem R."/>
            <person name="Rijpstra W.I."/>
            <person name="Damste J.S."/>
            <person name="Le Paslier D."/>
            <person name="Muyzer G."/>
            <person name="Wagner M."/>
            <person name="van Loosdrecht M.C."/>
            <person name="Daims H."/>
        </authorList>
    </citation>
    <scope>NUCLEOTIDE SEQUENCE [LARGE SCALE GENOMIC DNA]</scope>
    <source>
        <strain evidence="3">none</strain>
    </source>
</reference>
<dbReference type="AlphaFoldDB" id="I4ECR8"/>
<evidence type="ECO:0000313" key="3">
    <source>
        <dbReference type="Proteomes" id="UP000004221"/>
    </source>
</evidence>
<feature type="region of interest" description="Disordered" evidence="1">
    <location>
        <begin position="18"/>
        <end position="53"/>
    </location>
</feature>
<comment type="caution">
    <text evidence="2">The sequence shown here is derived from an EMBL/GenBank/DDBJ whole genome shotgun (WGS) entry which is preliminary data.</text>
</comment>
<feature type="compositionally biased region" description="Basic and acidic residues" evidence="1">
    <location>
        <begin position="18"/>
        <end position="29"/>
    </location>
</feature>
<accession>I4ECR8</accession>